<keyword evidence="10" id="KW-1185">Reference proteome</keyword>
<feature type="transmembrane region" description="Helical" evidence="8">
    <location>
        <begin position="417"/>
        <end position="437"/>
    </location>
</feature>
<dbReference type="Proteomes" id="UP000325161">
    <property type="component" value="Chromosome"/>
</dbReference>
<reference evidence="9 10" key="1">
    <citation type="submission" date="2019-08" db="EMBL/GenBank/DDBJ databases">
        <title>Amphibian skin-associated Pigmentiphaga: genome sequence and occurrence across geography and hosts.</title>
        <authorList>
            <person name="Bletz M.C."/>
            <person name="Bunk B."/>
            <person name="Sproeer C."/>
            <person name="Biwer P."/>
            <person name="Reiter S."/>
            <person name="Rabemananjara F.C.E."/>
            <person name="Schulz S."/>
            <person name="Overmann J."/>
            <person name="Vences M."/>
        </authorList>
    </citation>
    <scope>NUCLEOTIDE SEQUENCE [LARGE SCALE GENOMIC DNA]</scope>
    <source>
        <strain evidence="9 10">Mada1488</strain>
    </source>
</reference>
<feature type="transmembrane region" description="Helical" evidence="8">
    <location>
        <begin position="275"/>
        <end position="295"/>
    </location>
</feature>
<evidence type="ECO:0000256" key="5">
    <source>
        <dbReference type="ARBA" id="ARBA00022692"/>
    </source>
</evidence>
<dbReference type="PROSITE" id="PS01303">
    <property type="entry name" value="BCCT"/>
    <property type="match status" value="1"/>
</dbReference>
<keyword evidence="5 8" id="KW-0812">Transmembrane</keyword>
<dbReference type="GO" id="GO:0005886">
    <property type="term" value="C:plasma membrane"/>
    <property type="evidence" value="ECO:0007669"/>
    <property type="project" value="UniProtKB-SubCell"/>
</dbReference>
<feature type="transmembrane region" description="Helical" evidence="8">
    <location>
        <begin position="199"/>
        <end position="223"/>
    </location>
</feature>
<proteinExistence type="inferred from homology"/>
<dbReference type="OrthoDB" id="9775735at2"/>
<feature type="transmembrane region" description="Helical" evidence="8">
    <location>
        <begin position="100"/>
        <end position="123"/>
    </location>
</feature>
<dbReference type="InterPro" id="IPR018093">
    <property type="entry name" value="BCCT_CS"/>
</dbReference>
<name>A0A5C0AU11_9BURK</name>
<evidence type="ECO:0000256" key="4">
    <source>
        <dbReference type="ARBA" id="ARBA00022475"/>
    </source>
</evidence>
<feature type="transmembrane region" description="Helical" evidence="8">
    <location>
        <begin position="488"/>
        <end position="509"/>
    </location>
</feature>
<evidence type="ECO:0000256" key="1">
    <source>
        <dbReference type="ARBA" id="ARBA00004651"/>
    </source>
</evidence>
<dbReference type="PANTHER" id="PTHR30047">
    <property type="entry name" value="HIGH-AFFINITY CHOLINE TRANSPORT PROTEIN-RELATED"/>
    <property type="match status" value="1"/>
</dbReference>
<dbReference type="PANTHER" id="PTHR30047:SF7">
    <property type="entry name" value="HIGH-AFFINITY CHOLINE TRANSPORT PROTEIN"/>
    <property type="match status" value="1"/>
</dbReference>
<dbReference type="KEGG" id="pacr:FXN63_08470"/>
<sequence length="679" mass="74778">MTTEDSTTASPDVPPRAARSTLRMPVFIPSLTVVVLLLAVCTMMPEATSRAFSLAQTWVGVHFGWFYTLSVGIFVLVLIGIACSGYGNIRLGPDDARPEFGFATWLSMLFAAGMGIGLMYFGVGEPMQHFISPPVGLGVTREAAQTSLTYTFFHWGIHAWAIYALVGLVLAYFGFRYNLPLTIRSGLYPLLRERIDGPIGHTVDTFALCGTLFGLTTTLGYGVLQISAGLHDIFGWDTTTSSFRIGLIVVVTAIAGASAASGLGKGLRRLSELNLALAILLMLFVASVGPTLVLLQSFGDNLGNYLSQLVRLTFLTHTYEPTNDPKWFEDWTLLYWAWWISWSPFVGMFIARISRGRTIREFIVGVLLVPSLFNFVWMTVFGNAAIWFDTNAAAGALSAAAGNVDSLLFVFLNYMPLATWTTGLALLLVGVFFVTSADSGTFVMDAIASGGRNDSPIWQRLFWAVLVALTTSLLLLTGGLDALRAMTIISALPFAIVMLALCAGLWRGLVADRTHYSRTLAPATTFWTGQHWKRRLELILHRPSEAQVKRFIAEHVRPALDEVAAALRAREVEVHVDLGEDGNVSLKVPREGLRDFVYGVKSVQTRVPAYVLRDTDTNEQSAPYDYVPMTFFEDGRLGYDVQYLNHQEVINDVLKQYERYLALMNDPRTQLLSAAPGHT</sequence>
<dbReference type="RefSeq" id="WP_148814262.1">
    <property type="nucleotide sequence ID" value="NZ_CP043046.1"/>
</dbReference>
<feature type="transmembrane region" description="Helical" evidence="8">
    <location>
        <begin position="65"/>
        <end position="88"/>
    </location>
</feature>
<evidence type="ECO:0000313" key="10">
    <source>
        <dbReference type="Proteomes" id="UP000325161"/>
    </source>
</evidence>
<evidence type="ECO:0000256" key="2">
    <source>
        <dbReference type="ARBA" id="ARBA00005658"/>
    </source>
</evidence>
<dbReference type="Pfam" id="PF02028">
    <property type="entry name" value="BCCT"/>
    <property type="match status" value="1"/>
</dbReference>
<keyword evidence="6 8" id="KW-1133">Transmembrane helix</keyword>
<comment type="similarity">
    <text evidence="2">Belongs to the BCCT transporter (TC 2.A.15) family.</text>
</comment>
<evidence type="ECO:0000256" key="6">
    <source>
        <dbReference type="ARBA" id="ARBA00022989"/>
    </source>
</evidence>
<dbReference type="AlphaFoldDB" id="A0A5C0AU11"/>
<feature type="transmembrane region" description="Helical" evidence="8">
    <location>
        <begin position="457"/>
        <end position="476"/>
    </location>
</feature>
<keyword evidence="7 8" id="KW-0472">Membrane</keyword>
<dbReference type="InterPro" id="IPR000060">
    <property type="entry name" value="BCCT_transptr"/>
</dbReference>
<feature type="transmembrane region" description="Helical" evidence="8">
    <location>
        <begin position="157"/>
        <end position="179"/>
    </location>
</feature>
<accession>A0A5C0AU11</accession>
<keyword evidence="4" id="KW-1003">Cell membrane</keyword>
<feature type="transmembrane region" description="Helical" evidence="8">
    <location>
        <begin position="363"/>
        <end position="386"/>
    </location>
</feature>
<evidence type="ECO:0000256" key="3">
    <source>
        <dbReference type="ARBA" id="ARBA00022448"/>
    </source>
</evidence>
<dbReference type="GO" id="GO:0022857">
    <property type="term" value="F:transmembrane transporter activity"/>
    <property type="evidence" value="ECO:0007669"/>
    <property type="project" value="InterPro"/>
</dbReference>
<gene>
    <name evidence="9" type="ORF">FXN63_08470</name>
</gene>
<comment type="subcellular location">
    <subcellularLocation>
        <location evidence="1">Cell membrane</location>
        <topology evidence="1">Multi-pass membrane protein</topology>
    </subcellularLocation>
</comment>
<evidence type="ECO:0000256" key="7">
    <source>
        <dbReference type="ARBA" id="ARBA00023136"/>
    </source>
</evidence>
<feature type="transmembrane region" description="Helical" evidence="8">
    <location>
        <begin position="243"/>
        <end position="263"/>
    </location>
</feature>
<organism evidence="9 10">
    <name type="scientific">Pigmentiphaga aceris</name>
    <dbReference type="NCBI Taxonomy" id="1940612"/>
    <lineage>
        <taxon>Bacteria</taxon>
        <taxon>Pseudomonadati</taxon>
        <taxon>Pseudomonadota</taxon>
        <taxon>Betaproteobacteria</taxon>
        <taxon>Burkholderiales</taxon>
        <taxon>Alcaligenaceae</taxon>
        <taxon>Pigmentiphaga</taxon>
    </lineage>
</organism>
<feature type="transmembrane region" description="Helical" evidence="8">
    <location>
        <begin position="333"/>
        <end position="351"/>
    </location>
</feature>
<keyword evidence="3" id="KW-0813">Transport</keyword>
<feature type="transmembrane region" description="Helical" evidence="8">
    <location>
        <begin position="26"/>
        <end position="45"/>
    </location>
</feature>
<protein>
    <submittedName>
        <fullName evidence="9">BCCT family transporter</fullName>
    </submittedName>
</protein>
<dbReference type="EMBL" id="CP043046">
    <property type="protein sequence ID" value="QEI05879.1"/>
    <property type="molecule type" value="Genomic_DNA"/>
</dbReference>
<evidence type="ECO:0000313" key="9">
    <source>
        <dbReference type="EMBL" id="QEI05879.1"/>
    </source>
</evidence>
<evidence type="ECO:0000256" key="8">
    <source>
        <dbReference type="SAM" id="Phobius"/>
    </source>
</evidence>
<dbReference type="NCBIfam" id="TIGR00842">
    <property type="entry name" value="bcct"/>
    <property type="match status" value="1"/>
</dbReference>